<protein>
    <submittedName>
        <fullName evidence="2">DUF1286 domain-containing protein</fullName>
    </submittedName>
</protein>
<dbReference type="Pfam" id="PF06939">
    <property type="entry name" value="DUF1286"/>
    <property type="match status" value="1"/>
</dbReference>
<dbReference type="EMBL" id="CP146017">
    <property type="protein sequence ID" value="WWQ61883.1"/>
    <property type="molecule type" value="Genomic_DNA"/>
</dbReference>
<evidence type="ECO:0000313" key="2">
    <source>
        <dbReference type="EMBL" id="WWQ61883.1"/>
    </source>
</evidence>
<sequence length="177" mass="20449">MKLRTHYIFSAGLISIILAFFNLSLFANLFISFYASFVANTIIDRLGHEMKRTKHGYLPVRSPLTHTVYRSIIWGIISVLPLLLLYYVYHYHTYHYYYSSYYSSTLILSTIAAGIIVGPSHMLLDSLTEEGIYTKKNGKWRRVALAHFRYNDPVANGIAILVGVILLILSYNIYHFR</sequence>
<keyword evidence="1" id="KW-0812">Transmembrane</keyword>
<dbReference type="InterPro" id="IPR009705">
    <property type="entry name" value="DUF1286"/>
</dbReference>
<evidence type="ECO:0000313" key="3">
    <source>
        <dbReference type="Proteomes" id="UP001432202"/>
    </source>
</evidence>
<keyword evidence="1" id="KW-0472">Membrane</keyword>
<organism evidence="2 3">
    <name type="scientific">Sulfolobus tengchongensis</name>
    <dbReference type="NCBI Taxonomy" id="207809"/>
    <lineage>
        <taxon>Archaea</taxon>
        <taxon>Thermoproteota</taxon>
        <taxon>Thermoprotei</taxon>
        <taxon>Sulfolobales</taxon>
        <taxon>Sulfolobaceae</taxon>
        <taxon>Sulfolobus</taxon>
    </lineage>
</organism>
<proteinExistence type="predicted"/>
<dbReference type="GeneID" id="89337928"/>
<dbReference type="Proteomes" id="UP001432202">
    <property type="component" value="Plasmid pRT2"/>
</dbReference>
<keyword evidence="1" id="KW-1133">Transmembrane helix</keyword>
<feature type="transmembrane region" description="Helical" evidence="1">
    <location>
        <begin position="7"/>
        <end position="31"/>
    </location>
</feature>
<gene>
    <name evidence="2" type="ORF">V6M85_14125</name>
</gene>
<dbReference type="RefSeq" id="WP_338604902.1">
    <property type="nucleotide sequence ID" value="NZ_CP146017.1"/>
</dbReference>
<feature type="transmembrane region" description="Helical" evidence="1">
    <location>
        <begin position="101"/>
        <end position="124"/>
    </location>
</feature>
<dbReference type="AlphaFoldDB" id="A0AAX4L3T9"/>
<reference evidence="2 3" key="1">
    <citation type="submission" date="2024-02" db="EMBL/GenBank/DDBJ databases">
        <title>STSV induces naive adaptation in Sulfolobus.</title>
        <authorList>
            <person name="Xiang X."/>
            <person name="Song M."/>
        </authorList>
    </citation>
    <scope>NUCLEOTIDE SEQUENCE [LARGE SCALE GENOMIC DNA]</scope>
    <source>
        <strain evidence="2 3">RT2</strain>
        <plasmid evidence="2 3">pRT2</plasmid>
    </source>
</reference>
<name>A0AAX4L3T9_9CREN</name>
<feature type="transmembrane region" description="Helical" evidence="1">
    <location>
        <begin position="154"/>
        <end position="174"/>
    </location>
</feature>
<geneLocation type="plasmid" evidence="2 3">
    <name>pRT2</name>
</geneLocation>
<evidence type="ECO:0000256" key="1">
    <source>
        <dbReference type="SAM" id="Phobius"/>
    </source>
</evidence>
<accession>A0AAX4L3T9</accession>
<keyword evidence="2" id="KW-0614">Plasmid</keyword>
<feature type="transmembrane region" description="Helical" evidence="1">
    <location>
        <begin position="68"/>
        <end position="89"/>
    </location>
</feature>
<keyword evidence="3" id="KW-1185">Reference proteome</keyword>